<organism evidence="1 2">
    <name type="scientific">Eumeta variegata</name>
    <name type="common">Bagworm moth</name>
    <name type="synonym">Eumeta japonica</name>
    <dbReference type="NCBI Taxonomy" id="151549"/>
    <lineage>
        <taxon>Eukaryota</taxon>
        <taxon>Metazoa</taxon>
        <taxon>Ecdysozoa</taxon>
        <taxon>Arthropoda</taxon>
        <taxon>Hexapoda</taxon>
        <taxon>Insecta</taxon>
        <taxon>Pterygota</taxon>
        <taxon>Neoptera</taxon>
        <taxon>Endopterygota</taxon>
        <taxon>Lepidoptera</taxon>
        <taxon>Glossata</taxon>
        <taxon>Ditrysia</taxon>
        <taxon>Tineoidea</taxon>
        <taxon>Psychidae</taxon>
        <taxon>Oiketicinae</taxon>
        <taxon>Eumeta</taxon>
    </lineage>
</organism>
<keyword evidence="2" id="KW-1185">Reference proteome</keyword>
<dbReference type="STRING" id="151549.A0A4C1VZE9"/>
<dbReference type="AlphaFoldDB" id="A0A4C1VZE9"/>
<name>A0A4C1VZE9_EUMVA</name>
<gene>
    <name evidence="1" type="ORF">EVAR_31188_1</name>
</gene>
<proteinExistence type="predicted"/>
<evidence type="ECO:0000313" key="1">
    <source>
        <dbReference type="EMBL" id="GBP43304.1"/>
    </source>
</evidence>
<dbReference type="EMBL" id="BGZK01000433">
    <property type="protein sequence ID" value="GBP43304.1"/>
    <property type="molecule type" value="Genomic_DNA"/>
</dbReference>
<accession>A0A4C1VZE9</accession>
<sequence>MNTRRQRRTAEYLRSVSSLKVGTVYNKSTKAKRFCAPGGDIKGRGSLDASARCHFALPVGGRGMKASDFMAKNRWSPASKYLPKSIDVAPRNGPEPSAYSPRPDPALPLAVRIICISLIRARPVINIRRCHKYLTARREINSLQYFNARGVRYAPAAGERRVIYTARRRQYVGLLPNADVELLPNADVELLPNADVELLPNADVELLPNADVELLPNADVELLPNADVELLPNADVELLPNADVELLPNADVELLPNADVACPPNRTVREVGIENVWSYNRSACCKHTERSFCRKLVDP</sequence>
<protein>
    <submittedName>
        <fullName evidence="1">S-antigen protein</fullName>
    </submittedName>
</protein>
<comment type="caution">
    <text evidence="1">The sequence shown here is derived from an EMBL/GenBank/DDBJ whole genome shotgun (WGS) entry which is preliminary data.</text>
</comment>
<evidence type="ECO:0000313" key="2">
    <source>
        <dbReference type="Proteomes" id="UP000299102"/>
    </source>
</evidence>
<dbReference type="OrthoDB" id="2610923at2759"/>
<reference evidence="1 2" key="1">
    <citation type="journal article" date="2019" name="Commun. Biol.">
        <title>The bagworm genome reveals a unique fibroin gene that provides high tensile strength.</title>
        <authorList>
            <person name="Kono N."/>
            <person name="Nakamura H."/>
            <person name="Ohtoshi R."/>
            <person name="Tomita M."/>
            <person name="Numata K."/>
            <person name="Arakawa K."/>
        </authorList>
    </citation>
    <scope>NUCLEOTIDE SEQUENCE [LARGE SCALE GENOMIC DNA]</scope>
</reference>
<dbReference type="Proteomes" id="UP000299102">
    <property type="component" value="Unassembled WGS sequence"/>
</dbReference>